<reference evidence="5 6" key="1">
    <citation type="journal article" date="2011" name="J. Bacteriol.">
        <title>Genome sequence of strain IMCC3088, a proteorhodopsin-containing marine bacterium belonging to the OM60/NOR5 clade.</title>
        <authorList>
            <person name="Jang Y."/>
            <person name="Oh H.M."/>
            <person name="Kang I."/>
            <person name="Lee K."/>
            <person name="Yang S.J."/>
            <person name="Cho J.C."/>
        </authorList>
    </citation>
    <scope>NUCLEOTIDE SEQUENCE [LARGE SCALE GENOMIC DNA]</scope>
    <source>
        <strain evidence="5 6">IMCC3088</strain>
    </source>
</reference>
<dbReference type="Proteomes" id="UP000005615">
    <property type="component" value="Unassembled WGS sequence"/>
</dbReference>
<evidence type="ECO:0000313" key="6">
    <source>
        <dbReference type="Proteomes" id="UP000005615"/>
    </source>
</evidence>
<feature type="domain" description="Aminoacyl-transfer RNA synthetases class-II family profile" evidence="4">
    <location>
        <begin position="1"/>
        <end position="279"/>
    </location>
</feature>
<dbReference type="InterPro" id="IPR018149">
    <property type="entry name" value="Lys-tRNA-synth_II_C"/>
</dbReference>
<dbReference type="InterPro" id="IPR045864">
    <property type="entry name" value="aa-tRNA-synth_II/BPL/LPL"/>
</dbReference>
<accession>F3L0Q9</accession>
<dbReference type="PRINTS" id="PR00982">
    <property type="entry name" value="TRNASYNTHLYS"/>
</dbReference>
<dbReference type="NCBIfam" id="TIGR00462">
    <property type="entry name" value="genX"/>
    <property type="match status" value="1"/>
</dbReference>
<name>F3L0Q9_9GAMM</name>
<evidence type="ECO:0000256" key="2">
    <source>
        <dbReference type="ARBA" id="ARBA00022741"/>
    </source>
</evidence>
<evidence type="ECO:0000313" key="5">
    <source>
        <dbReference type="EMBL" id="EGG30083.1"/>
    </source>
</evidence>
<dbReference type="AlphaFoldDB" id="F3L0Q9"/>
<keyword evidence="3" id="KW-0067">ATP-binding</keyword>
<keyword evidence="1" id="KW-0436">Ligase</keyword>
<organism evidence="5 6">
    <name type="scientific">Aequoribacter fuscus</name>
    <dbReference type="NCBI Taxonomy" id="2518989"/>
    <lineage>
        <taxon>Bacteria</taxon>
        <taxon>Pseudomonadati</taxon>
        <taxon>Pseudomonadota</taxon>
        <taxon>Gammaproteobacteria</taxon>
        <taxon>Cellvibrionales</taxon>
        <taxon>Halieaceae</taxon>
        <taxon>Aequoribacter</taxon>
    </lineage>
</organism>
<evidence type="ECO:0000259" key="4">
    <source>
        <dbReference type="PROSITE" id="PS50862"/>
    </source>
</evidence>
<dbReference type="GO" id="GO:0005829">
    <property type="term" value="C:cytosol"/>
    <property type="evidence" value="ECO:0007669"/>
    <property type="project" value="TreeGrafter"/>
</dbReference>
<evidence type="ECO:0000256" key="3">
    <source>
        <dbReference type="ARBA" id="ARBA00022840"/>
    </source>
</evidence>
<dbReference type="InterPro" id="IPR004525">
    <property type="entry name" value="EpmA"/>
</dbReference>
<dbReference type="InterPro" id="IPR004364">
    <property type="entry name" value="Aa-tRNA-synt_II"/>
</dbReference>
<dbReference type="GO" id="GO:0000049">
    <property type="term" value="F:tRNA binding"/>
    <property type="evidence" value="ECO:0007669"/>
    <property type="project" value="TreeGrafter"/>
</dbReference>
<dbReference type="STRING" id="2518989.IMCC3088_1001"/>
<dbReference type="PANTHER" id="PTHR42918">
    <property type="entry name" value="LYSYL-TRNA SYNTHETASE"/>
    <property type="match status" value="1"/>
</dbReference>
<proteinExistence type="predicted"/>
<dbReference type="GO" id="GO:0004824">
    <property type="term" value="F:lysine-tRNA ligase activity"/>
    <property type="evidence" value="ECO:0007669"/>
    <property type="project" value="InterPro"/>
</dbReference>
<comment type="caution">
    <text evidence="5">The sequence shown here is derived from an EMBL/GenBank/DDBJ whole genome shotgun (WGS) entry which is preliminary data.</text>
</comment>
<dbReference type="Gene3D" id="3.30.930.10">
    <property type="entry name" value="Bira Bifunctional Protein, Domain 2"/>
    <property type="match status" value="1"/>
</dbReference>
<evidence type="ECO:0000256" key="1">
    <source>
        <dbReference type="ARBA" id="ARBA00022598"/>
    </source>
</evidence>
<sequence>MRSTVRDFFAERQVLEVAAPVAGARAVTDPQLESIPFRVMNETRYLQTSPEFALKRLLAQGSGDVYSLGTVFRNDEQGRWHSPEFTMLEWYRLGFNHHDLMSEVESLVHSVWPSMPVLERLSHRELYEQILGVDSLSASVEQLKDRAQNLQECPFTETSRVFWLDLLWVIGIEPALQDRACFVYDFPIEQAALARLGDSEGRAVAHRFELVIQGVELANGFWELTDADEQHGRFEADNQHRECSGQPRVKPDERLLQALRAGLPDCAGVALGFDRLVALSSGYRQVSDALALAWDQA</sequence>
<dbReference type="eggNOG" id="COG2269">
    <property type="taxonomic scope" value="Bacteria"/>
</dbReference>
<gene>
    <name evidence="5" type="ORF">IMCC3088_1001</name>
</gene>
<keyword evidence="2" id="KW-0547">Nucleotide-binding</keyword>
<dbReference type="Pfam" id="PF00152">
    <property type="entry name" value="tRNA-synt_2"/>
    <property type="match status" value="1"/>
</dbReference>
<dbReference type="GO" id="GO:0005524">
    <property type="term" value="F:ATP binding"/>
    <property type="evidence" value="ECO:0007669"/>
    <property type="project" value="UniProtKB-KW"/>
</dbReference>
<dbReference type="GO" id="GO:0006430">
    <property type="term" value="P:lysyl-tRNA aminoacylation"/>
    <property type="evidence" value="ECO:0007669"/>
    <property type="project" value="InterPro"/>
</dbReference>
<dbReference type="NCBIfam" id="NF006828">
    <property type="entry name" value="PRK09350.1"/>
    <property type="match status" value="1"/>
</dbReference>
<protein>
    <submittedName>
        <fullName evidence="5">Lysyl-tRNA synthetase-related protein</fullName>
    </submittedName>
</protein>
<dbReference type="PANTHER" id="PTHR42918:SF6">
    <property type="entry name" value="ELONGATION FACTOR P--(R)-BETA-LYSINE LIGASE"/>
    <property type="match status" value="1"/>
</dbReference>
<dbReference type="InterPro" id="IPR006195">
    <property type="entry name" value="aa-tRNA-synth_II"/>
</dbReference>
<dbReference type="EMBL" id="AEIG01000024">
    <property type="protein sequence ID" value="EGG30083.1"/>
    <property type="molecule type" value="Genomic_DNA"/>
</dbReference>
<dbReference type="PROSITE" id="PS50862">
    <property type="entry name" value="AA_TRNA_LIGASE_II"/>
    <property type="match status" value="1"/>
</dbReference>
<dbReference type="SUPFAM" id="SSF55681">
    <property type="entry name" value="Class II aaRS and biotin synthetases"/>
    <property type="match status" value="1"/>
</dbReference>
<keyword evidence="6" id="KW-1185">Reference proteome</keyword>
<keyword evidence="5" id="KW-0030">Aminoacyl-tRNA synthetase</keyword>